<dbReference type="EMBL" id="OZ034820">
    <property type="protein sequence ID" value="CAL1403942.1"/>
    <property type="molecule type" value="Genomic_DNA"/>
</dbReference>
<proteinExistence type="predicted"/>
<dbReference type="AlphaFoldDB" id="A0AAV2G172"/>
<evidence type="ECO:0000313" key="2">
    <source>
        <dbReference type="Proteomes" id="UP001497516"/>
    </source>
</evidence>
<name>A0AAV2G172_9ROSI</name>
<reference evidence="1 2" key="1">
    <citation type="submission" date="2024-04" db="EMBL/GenBank/DDBJ databases">
        <authorList>
            <person name="Fracassetti M."/>
        </authorList>
    </citation>
    <scope>NUCLEOTIDE SEQUENCE [LARGE SCALE GENOMIC DNA]</scope>
</reference>
<evidence type="ECO:0008006" key="3">
    <source>
        <dbReference type="Google" id="ProtNLM"/>
    </source>
</evidence>
<keyword evidence="2" id="KW-1185">Reference proteome</keyword>
<organism evidence="1 2">
    <name type="scientific">Linum trigynum</name>
    <dbReference type="NCBI Taxonomy" id="586398"/>
    <lineage>
        <taxon>Eukaryota</taxon>
        <taxon>Viridiplantae</taxon>
        <taxon>Streptophyta</taxon>
        <taxon>Embryophyta</taxon>
        <taxon>Tracheophyta</taxon>
        <taxon>Spermatophyta</taxon>
        <taxon>Magnoliopsida</taxon>
        <taxon>eudicotyledons</taxon>
        <taxon>Gunneridae</taxon>
        <taxon>Pentapetalae</taxon>
        <taxon>rosids</taxon>
        <taxon>fabids</taxon>
        <taxon>Malpighiales</taxon>
        <taxon>Linaceae</taxon>
        <taxon>Linum</taxon>
    </lineage>
</organism>
<dbReference type="Proteomes" id="UP001497516">
    <property type="component" value="Chromosome 7"/>
</dbReference>
<protein>
    <recommendedName>
        <fullName evidence="3">FBD domain-containing protein</fullName>
    </recommendedName>
</protein>
<sequence>MTIEDFDHLSLPAWVNGCPQLHTLRLKMINRRPWYCYKERREPPLVTGGSRESIKVVEIFGFNGYRSSRELMEYLLRCFVGVERIVVRINSSSVGRHQKIFPYTDEEVEETRKLALEFQSKALPAIDYVIIDE</sequence>
<evidence type="ECO:0000313" key="1">
    <source>
        <dbReference type="EMBL" id="CAL1403942.1"/>
    </source>
</evidence>
<accession>A0AAV2G172</accession>
<gene>
    <name evidence="1" type="ORF">LTRI10_LOCUS43836</name>
</gene>